<reference evidence="10 11" key="1">
    <citation type="submission" date="2020-08" db="EMBL/GenBank/DDBJ databases">
        <title>The Agave Microbiome: Exploring the role of microbial communities in plant adaptations to desert environments.</title>
        <authorList>
            <person name="Partida-Martinez L.P."/>
        </authorList>
    </citation>
    <scope>NUCLEOTIDE SEQUENCE [LARGE SCALE GENOMIC DNA]</scope>
    <source>
        <strain evidence="10 11">RAS26</strain>
    </source>
</reference>
<dbReference type="RefSeq" id="WP_183296810.1">
    <property type="nucleotide sequence ID" value="NZ_JACHVX010000004.1"/>
</dbReference>
<proteinExistence type="predicted"/>
<evidence type="ECO:0000256" key="1">
    <source>
        <dbReference type="ARBA" id="ARBA00000085"/>
    </source>
</evidence>
<evidence type="ECO:0000256" key="3">
    <source>
        <dbReference type="ARBA" id="ARBA00022553"/>
    </source>
</evidence>
<reference evidence="10 11" key="2">
    <citation type="submission" date="2020-08" db="EMBL/GenBank/DDBJ databases">
        <authorList>
            <person name="Partida-Martinez L."/>
            <person name="Huntemann M."/>
            <person name="Clum A."/>
            <person name="Wang J."/>
            <person name="Palaniappan K."/>
            <person name="Ritter S."/>
            <person name="Chen I.-M."/>
            <person name="Stamatis D."/>
            <person name="Reddy T."/>
            <person name="O'Malley R."/>
            <person name="Daum C."/>
            <person name="Shapiro N."/>
            <person name="Ivanova N."/>
            <person name="Kyrpides N."/>
            <person name="Woyke T."/>
        </authorList>
    </citation>
    <scope>NUCLEOTIDE SEQUENCE [LARGE SCALE GENOMIC DNA]</scope>
    <source>
        <strain evidence="10 11">RAS26</strain>
    </source>
</reference>
<dbReference type="InterPro" id="IPR050980">
    <property type="entry name" value="2C_sensor_his_kinase"/>
</dbReference>
<keyword evidence="4" id="KW-0808">Transferase</keyword>
<dbReference type="EMBL" id="JACHVX010000004">
    <property type="protein sequence ID" value="MBB2924009.1"/>
    <property type="molecule type" value="Genomic_DNA"/>
</dbReference>
<sequence>MDFLSTANSIAIVTALAFFLATRVWELRSKQQLRRMELELQYRKEGKYRRAGGSKEDALLQELLRRQSEMLEQLVSKEANIYVNVSPGHDNGAGGTPEAVEPRKAGNAEPQTPSALAAVREIAHSLNTPLSQIEVAVLTARARGGRVDTELSQLLDRIQVSVDVCEAFLSAYRGLAYATDRAGVGDTKSLEGSIRAAADLYIEAQDREDISVAVKVGAGDPGYHVSYLAALVLPLLENAIEAAAPETVVTVEAWSDDDATTITVSSESSTPPITDSIYDPGYTTKVDHQGLGLSVVRNLLHNRTGAALSHRVDGNRVQFRISLPGALDASDV</sequence>
<keyword evidence="5 10" id="KW-0418">Kinase</keyword>
<evidence type="ECO:0000256" key="7">
    <source>
        <dbReference type="SAM" id="MobiDB-lite"/>
    </source>
</evidence>
<comment type="caution">
    <text evidence="10">The sequence shown here is derived from an EMBL/GenBank/DDBJ whole genome shotgun (WGS) entry which is preliminary data.</text>
</comment>
<dbReference type="InterPro" id="IPR036890">
    <property type="entry name" value="HATPase_C_sf"/>
</dbReference>
<dbReference type="Proteomes" id="UP000518206">
    <property type="component" value="Unassembled WGS sequence"/>
</dbReference>
<accession>A0A7W4YCE3</accession>
<evidence type="ECO:0000313" key="11">
    <source>
        <dbReference type="Proteomes" id="UP000518206"/>
    </source>
</evidence>
<dbReference type="GO" id="GO:0000160">
    <property type="term" value="P:phosphorelay signal transduction system"/>
    <property type="evidence" value="ECO:0007669"/>
    <property type="project" value="UniProtKB-KW"/>
</dbReference>
<evidence type="ECO:0000259" key="9">
    <source>
        <dbReference type="Pfam" id="PF02518"/>
    </source>
</evidence>
<dbReference type="GO" id="GO:0004673">
    <property type="term" value="F:protein histidine kinase activity"/>
    <property type="evidence" value="ECO:0007669"/>
    <property type="project" value="UniProtKB-EC"/>
</dbReference>
<evidence type="ECO:0000256" key="4">
    <source>
        <dbReference type="ARBA" id="ARBA00022679"/>
    </source>
</evidence>
<name>A0A7W4YCE3_9CELL</name>
<dbReference type="PANTHER" id="PTHR44936:SF9">
    <property type="entry name" value="SENSOR PROTEIN CREC"/>
    <property type="match status" value="1"/>
</dbReference>
<keyword evidence="3" id="KW-0597">Phosphoprotein</keyword>
<feature type="domain" description="Histidine kinase/HSP90-like ATPase" evidence="9">
    <location>
        <begin position="228"/>
        <end position="323"/>
    </location>
</feature>
<keyword evidence="8" id="KW-0472">Membrane</keyword>
<dbReference type="Gene3D" id="3.30.565.10">
    <property type="entry name" value="Histidine kinase-like ATPase, C-terminal domain"/>
    <property type="match status" value="1"/>
</dbReference>
<dbReference type="EC" id="2.7.13.3" evidence="2"/>
<evidence type="ECO:0000256" key="2">
    <source>
        <dbReference type="ARBA" id="ARBA00012438"/>
    </source>
</evidence>
<feature type="transmembrane region" description="Helical" evidence="8">
    <location>
        <begin position="6"/>
        <end position="25"/>
    </location>
</feature>
<evidence type="ECO:0000256" key="6">
    <source>
        <dbReference type="ARBA" id="ARBA00023012"/>
    </source>
</evidence>
<evidence type="ECO:0000256" key="5">
    <source>
        <dbReference type="ARBA" id="ARBA00022777"/>
    </source>
</evidence>
<dbReference type="SUPFAM" id="SSF55874">
    <property type="entry name" value="ATPase domain of HSP90 chaperone/DNA topoisomerase II/histidine kinase"/>
    <property type="match status" value="1"/>
</dbReference>
<evidence type="ECO:0000256" key="8">
    <source>
        <dbReference type="SAM" id="Phobius"/>
    </source>
</evidence>
<dbReference type="AlphaFoldDB" id="A0A7W4YCE3"/>
<comment type="catalytic activity">
    <reaction evidence="1">
        <text>ATP + protein L-histidine = ADP + protein N-phospho-L-histidine.</text>
        <dbReference type="EC" id="2.7.13.3"/>
    </reaction>
</comment>
<evidence type="ECO:0000313" key="10">
    <source>
        <dbReference type="EMBL" id="MBB2924009.1"/>
    </source>
</evidence>
<dbReference type="PANTHER" id="PTHR44936">
    <property type="entry name" value="SENSOR PROTEIN CREC"/>
    <property type="match status" value="1"/>
</dbReference>
<dbReference type="Pfam" id="PF02518">
    <property type="entry name" value="HATPase_c"/>
    <property type="match status" value="1"/>
</dbReference>
<gene>
    <name evidence="10" type="ORF">FHR80_002937</name>
</gene>
<keyword evidence="8" id="KW-0812">Transmembrane</keyword>
<organism evidence="10 11">
    <name type="scientific">Cellulomonas cellasea</name>
    <dbReference type="NCBI Taxonomy" id="43670"/>
    <lineage>
        <taxon>Bacteria</taxon>
        <taxon>Bacillati</taxon>
        <taxon>Actinomycetota</taxon>
        <taxon>Actinomycetes</taxon>
        <taxon>Micrococcales</taxon>
        <taxon>Cellulomonadaceae</taxon>
        <taxon>Cellulomonas</taxon>
    </lineage>
</organism>
<feature type="region of interest" description="Disordered" evidence="7">
    <location>
        <begin position="86"/>
        <end position="114"/>
    </location>
</feature>
<dbReference type="InterPro" id="IPR003594">
    <property type="entry name" value="HATPase_dom"/>
</dbReference>
<keyword evidence="8" id="KW-1133">Transmembrane helix</keyword>
<keyword evidence="6" id="KW-0902">Two-component regulatory system</keyword>
<protein>
    <recommendedName>
        <fullName evidence="2">histidine kinase</fullName>
        <ecNumber evidence="2">2.7.13.3</ecNumber>
    </recommendedName>
</protein>